<proteinExistence type="predicted"/>
<evidence type="ECO:0000313" key="1">
    <source>
        <dbReference type="EMBL" id="CAF4208976.1"/>
    </source>
</evidence>
<dbReference type="AlphaFoldDB" id="A0A8S2S876"/>
<dbReference type="Proteomes" id="UP000681967">
    <property type="component" value="Unassembled WGS sequence"/>
</dbReference>
<gene>
    <name evidence="1" type="ORF">BYL167_LOCUS23929</name>
</gene>
<evidence type="ECO:0000313" key="2">
    <source>
        <dbReference type="Proteomes" id="UP000681967"/>
    </source>
</evidence>
<reference evidence="1" key="1">
    <citation type="submission" date="2021-02" db="EMBL/GenBank/DDBJ databases">
        <authorList>
            <person name="Nowell W R."/>
        </authorList>
    </citation>
    <scope>NUCLEOTIDE SEQUENCE</scope>
</reference>
<protein>
    <submittedName>
        <fullName evidence="1">Uncharacterized protein</fullName>
    </submittedName>
</protein>
<accession>A0A8S2S876</accession>
<feature type="non-terminal residue" evidence="1">
    <location>
        <position position="1"/>
    </location>
</feature>
<name>A0A8S2S876_9BILA</name>
<dbReference type="Gene3D" id="2.60.40.1760">
    <property type="entry name" value="glycosyl hydrolase (family 31)"/>
    <property type="match status" value="1"/>
</dbReference>
<sequence>YPSDFPNYEVISNEPTDFGQRIRIFKSQMTYMPHDIVNLTVDLIYETEQRLRIRIYDTVFKRYEVPLKVPAIEKKADPTDYEIVVKSKPFSILVTRKST</sequence>
<comment type="caution">
    <text evidence="1">The sequence shown here is derived from an EMBL/GenBank/DDBJ whole genome shotgun (WGS) entry which is preliminary data.</text>
</comment>
<organism evidence="1 2">
    <name type="scientific">Rotaria magnacalcarata</name>
    <dbReference type="NCBI Taxonomy" id="392030"/>
    <lineage>
        <taxon>Eukaryota</taxon>
        <taxon>Metazoa</taxon>
        <taxon>Spiralia</taxon>
        <taxon>Gnathifera</taxon>
        <taxon>Rotifera</taxon>
        <taxon>Eurotatoria</taxon>
        <taxon>Bdelloidea</taxon>
        <taxon>Philodinida</taxon>
        <taxon>Philodinidae</taxon>
        <taxon>Rotaria</taxon>
    </lineage>
</organism>
<dbReference type="EMBL" id="CAJOBH010018869">
    <property type="protein sequence ID" value="CAF4208976.1"/>
    <property type="molecule type" value="Genomic_DNA"/>
</dbReference>
<feature type="non-terminal residue" evidence="1">
    <location>
        <position position="99"/>
    </location>
</feature>